<dbReference type="EC" id="3.6.3.30" evidence="4"/>
<dbReference type="GO" id="GO:0005524">
    <property type="term" value="F:ATP binding"/>
    <property type="evidence" value="ECO:0007669"/>
    <property type="project" value="UniProtKB-KW"/>
</dbReference>
<sequence>MSIEVALHKKLKGFELDMAFTIRGKCTGILGASGCGKSMTLKCIAGLEKPDKGVVRLGEKILFNKAQRINIPPQERKVGYLFQNYALFPHMTVEENISIGMRGSKIEIKEKIDDQIARFSLKGLEGHYPSQLSGGQQQRVALARILAYEPEVLLLDEPFSALDSFLKDALAKQLLEVLEDFKGDMIMVSHSRDELYTFCDQLIVMENGRALLEGSTKDIFCQPRKMAVAQLTGCKNISPIKRLGKHQLLAVDWNLKLTTKEEIKASAKYVGVRAHDIKLEGQVNDNYFNMEILSYLEFPFEIDYLVQEKKSRPAQPLCCKFSKAQVPNSKEINIFIPPEALILLE</sequence>
<dbReference type="Gene3D" id="3.40.50.300">
    <property type="entry name" value="P-loop containing nucleotide triphosphate hydrolases"/>
    <property type="match status" value="1"/>
</dbReference>
<dbReference type="eggNOG" id="COG3842">
    <property type="taxonomic scope" value="Bacteria"/>
</dbReference>
<dbReference type="InterPro" id="IPR003593">
    <property type="entry name" value="AAA+_ATPase"/>
</dbReference>
<evidence type="ECO:0000259" key="3">
    <source>
        <dbReference type="PROSITE" id="PS50893"/>
    </source>
</evidence>
<dbReference type="InterPro" id="IPR050334">
    <property type="entry name" value="Molybdenum_import_ModC"/>
</dbReference>
<keyword evidence="5" id="KW-1185">Reference proteome</keyword>
<dbReference type="RefSeq" id="WP_013655493.1">
    <property type="nucleotide sequence ID" value="NC_015275.1"/>
</dbReference>
<keyword evidence="4" id="KW-0378">Hydrolase</keyword>
<organism evidence="4 5">
    <name type="scientific">Cellulosilyticum lentocellum (strain ATCC 49066 / DSM 5427 / NCIMB 11756 / RHM5)</name>
    <name type="common">Clostridium lentocellum</name>
    <dbReference type="NCBI Taxonomy" id="642492"/>
    <lineage>
        <taxon>Bacteria</taxon>
        <taxon>Bacillati</taxon>
        <taxon>Bacillota</taxon>
        <taxon>Clostridia</taxon>
        <taxon>Lachnospirales</taxon>
        <taxon>Cellulosilyticaceae</taxon>
        <taxon>Cellulosilyticum</taxon>
    </lineage>
</organism>
<evidence type="ECO:0000313" key="4">
    <source>
        <dbReference type="EMBL" id="ADZ82192.1"/>
    </source>
</evidence>
<dbReference type="InterPro" id="IPR003439">
    <property type="entry name" value="ABC_transporter-like_ATP-bd"/>
</dbReference>
<dbReference type="STRING" id="642492.Clole_0451"/>
<dbReference type="InterPro" id="IPR027417">
    <property type="entry name" value="P-loop_NTPase"/>
</dbReference>
<name>F2JKN2_CELLD</name>
<evidence type="ECO:0000256" key="1">
    <source>
        <dbReference type="ARBA" id="ARBA00022741"/>
    </source>
</evidence>
<feature type="domain" description="ABC transporter" evidence="3">
    <location>
        <begin position="1"/>
        <end position="232"/>
    </location>
</feature>
<dbReference type="GO" id="GO:0016887">
    <property type="term" value="F:ATP hydrolysis activity"/>
    <property type="evidence" value="ECO:0007669"/>
    <property type="project" value="InterPro"/>
</dbReference>
<proteinExistence type="predicted"/>
<dbReference type="SUPFAM" id="SSF52540">
    <property type="entry name" value="P-loop containing nucleoside triphosphate hydrolases"/>
    <property type="match status" value="1"/>
</dbReference>
<dbReference type="AlphaFoldDB" id="F2JKN2"/>
<reference evidence="4 5" key="1">
    <citation type="journal article" date="2011" name="J. Bacteriol.">
        <title>Complete genome sequence of the cellulose-degrading bacterium Cellulosilyticum lentocellum.</title>
        <authorList>
            <consortium name="US DOE Joint Genome Institute"/>
            <person name="Miller D.A."/>
            <person name="Suen G."/>
            <person name="Bruce D."/>
            <person name="Copeland A."/>
            <person name="Cheng J.F."/>
            <person name="Detter C."/>
            <person name="Goodwin L.A."/>
            <person name="Han C.S."/>
            <person name="Hauser L.J."/>
            <person name="Land M.L."/>
            <person name="Lapidus A."/>
            <person name="Lucas S."/>
            <person name="Meincke L."/>
            <person name="Pitluck S."/>
            <person name="Tapia R."/>
            <person name="Teshima H."/>
            <person name="Woyke T."/>
            <person name="Fox B.G."/>
            <person name="Angert E.R."/>
            <person name="Currie C.R."/>
        </authorList>
    </citation>
    <scope>NUCLEOTIDE SEQUENCE [LARGE SCALE GENOMIC DNA]</scope>
    <source>
        <strain evidence="5">ATCC 49066 / DSM 5427 / NCIMB 11756 / RHM5</strain>
    </source>
</reference>
<accession>F2JKN2</accession>
<dbReference type="PANTHER" id="PTHR43514:SF1">
    <property type="entry name" value="SULFATE_THIOSULFATE IMPORT ATP-BINDING PROTEIN CYSA"/>
    <property type="match status" value="1"/>
</dbReference>
<dbReference type="Pfam" id="PF00005">
    <property type="entry name" value="ABC_tran"/>
    <property type="match status" value="1"/>
</dbReference>
<evidence type="ECO:0000256" key="2">
    <source>
        <dbReference type="ARBA" id="ARBA00022840"/>
    </source>
</evidence>
<keyword evidence="1" id="KW-0547">Nucleotide-binding</keyword>
<dbReference type="SMART" id="SM00382">
    <property type="entry name" value="AAA"/>
    <property type="match status" value="1"/>
</dbReference>
<dbReference type="HOGENOM" id="CLU_000604_1_1_9"/>
<dbReference type="EMBL" id="CP002582">
    <property type="protein sequence ID" value="ADZ82192.1"/>
    <property type="molecule type" value="Genomic_DNA"/>
</dbReference>
<dbReference type="PROSITE" id="PS00211">
    <property type="entry name" value="ABC_TRANSPORTER_1"/>
    <property type="match status" value="1"/>
</dbReference>
<protein>
    <submittedName>
        <fullName evidence="4">Fe(3+)-transporting ATPase</fullName>
        <ecNumber evidence="4">3.6.3.30</ecNumber>
    </submittedName>
</protein>
<dbReference type="InterPro" id="IPR017871">
    <property type="entry name" value="ABC_transporter-like_CS"/>
</dbReference>
<dbReference type="Proteomes" id="UP000008467">
    <property type="component" value="Chromosome"/>
</dbReference>
<dbReference type="KEGG" id="cle:Clole_0451"/>
<dbReference type="PANTHER" id="PTHR43514">
    <property type="entry name" value="ABC TRANSPORTER I FAMILY MEMBER 10"/>
    <property type="match status" value="1"/>
</dbReference>
<evidence type="ECO:0000313" key="5">
    <source>
        <dbReference type="Proteomes" id="UP000008467"/>
    </source>
</evidence>
<gene>
    <name evidence="4" type="ordered locus">Clole_0451</name>
</gene>
<keyword evidence="2" id="KW-0067">ATP-binding</keyword>
<dbReference type="PROSITE" id="PS50893">
    <property type="entry name" value="ABC_TRANSPORTER_2"/>
    <property type="match status" value="1"/>
</dbReference>